<proteinExistence type="predicted"/>
<evidence type="ECO:0000313" key="1">
    <source>
        <dbReference type="EMBL" id="MBB6356934.1"/>
    </source>
</evidence>
<dbReference type="NCBIfam" id="TIGR01409">
    <property type="entry name" value="TAT_signal_seq"/>
    <property type="match status" value="1"/>
</dbReference>
<dbReference type="InterPro" id="IPR006311">
    <property type="entry name" value="TAT_signal"/>
</dbReference>
<dbReference type="Proteomes" id="UP000536262">
    <property type="component" value="Unassembled WGS sequence"/>
</dbReference>
<sequence length="99" mass="10507">MSITRRGFLRTSAGGAFAAAATSTSEAQPRDRTTELRHHLDQLKALYEEALGGPCYVILCSAQPNIRTGILSVADTFHDPHGVAGPRLHHGMPLKGSAA</sequence>
<dbReference type="PROSITE" id="PS51318">
    <property type="entry name" value="TAT"/>
    <property type="match status" value="1"/>
</dbReference>
<name>A0A7X0FC14_9HYPH</name>
<reference evidence="1 2" key="1">
    <citation type="submission" date="2020-08" db="EMBL/GenBank/DDBJ databases">
        <title>Genomic Encyclopedia of Type Strains, Phase IV (KMG-IV): sequencing the most valuable type-strain genomes for metagenomic binning, comparative biology and taxonomic classification.</title>
        <authorList>
            <person name="Goeker M."/>
        </authorList>
    </citation>
    <scope>NUCLEOTIDE SEQUENCE [LARGE SCALE GENOMIC DNA]</scope>
    <source>
        <strain evidence="1 2">DSM 7051</strain>
    </source>
</reference>
<dbReference type="AlphaFoldDB" id="A0A7X0FC14"/>
<dbReference type="EMBL" id="JACHOU010000018">
    <property type="protein sequence ID" value="MBB6356934.1"/>
    <property type="molecule type" value="Genomic_DNA"/>
</dbReference>
<dbReference type="RefSeq" id="WP_184701469.1">
    <property type="nucleotide sequence ID" value="NZ_BAABEG010000001.1"/>
</dbReference>
<evidence type="ECO:0008006" key="3">
    <source>
        <dbReference type="Google" id="ProtNLM"/>
    </source>
</evidence>
<protein>
    <recommendedName>
        <fullName evidence="3">Twin-arginine translocation signal domain-containing protein</fullName>
    </recommendedName>
</protein>
<accession>A0A7X0FC14</accession>
<comment type="caution">
    <text evidence="1">The sequence shown here is derived from an EMBL/GenBank/DDBJ whole genome shotgun (WGS) entry which is preliminary data.</text>
</comment>
<gene>
    <name evidence="1" type="ORF">GGR00_004752</name>
</gene>
<dbReference type="InterPro" id="IPR019546">
    <property type="entry name" value="TAT_signal_bac_arc"/>
</dbReference>
<keyword evidence="2" id="KW-1185">Reference proteome</keyword>
<organism evidence="1 2">
    <name type="scientific">Aminobacter aganoensis</name>
    <dbReference type="NCBI Taxonomy" id="83264"/>
    <lineage>
        <taxon>Bacteria</taxon>
        <taxon>Pseudomonadati</taxon>
        <taxon>Pseudomonadota</taxon>
        <taxon>Alphaproteobacteria</taxon>
        <taxon>Hyphomicrobiales</taxon>
        <taxon>Phyllobacteriaceae</taxon>
        <taxon>Aminobacter</taxon>
    </lineage>
</organism>
<evidence type="ECO:0000313" key="2">
    <source>
        <dbReference type="Proteomes" id="UP000536262"/>
    </source>
</evidence>